<gene>
    <name evidence="11" type="primary">PRP16</name>
    <name evidence="10" type="ORF">PMALA_017030</name>
    <name evidence="11" type="ORF">PMUG01_11021900</name>
</gene>
<proteinExistence type="inferred from homology"/>
<dbReference type="KEGG" id="pmal:PMUG01_11021900"/>
<keyword evidence="5" id="KW-0067">ATP-binding</keyword>
<dbReference type="OrthoDB" id="10253254at2759"/>
<dbReference type="Pfam" id="PF04408">
    <property type="entry name" value="WHD_HA2"/>
    <property type="match status" value="1"/>
</dbReference>
<dbReference type="PANTHER" id="PTHR18934">
    <property type="entry name" value="ATP-DEPENDENT RNA HELICASE"/>
    <property type="match status" value="1"/>
</dbReference>
<dbReference type="PANTHER" id="PTHR18934:SF91">
    <property type="entry name" value="PRE-MRNA-SPLICING FACTOR ATP-DEPENDENT RNA HELICASE PRP16"/>
    <property type="match status" value="1"/>
</dbReference>
<accession>A0A1A8W1E0</accession>
<protein>
    <recommendedName>
        <fullName evidence="1">RNA helicase</fullName>
        <ecNumber evidence="1">3.6.4.13</ecNumber>
    </recommendedName>
</protein>
<dbReference type="Pfam" id="PF21010">
    <property type="entry name" value="HA2_C"/>
    <property type="match status" value="1"/>
</dbReference>
<dbReference type="InterPro" id="IPR001650">
    <property type="entry name" value="Helicase_C-like"/>
</dbReference>
<dbReference type="OMA" id="FESNCIS"/>
<feature type="compositionally biased region" description="Low complexity" evidence="7">
    <location>
        <begin position="141"/>
        <end position="164"/>
    </location>
</feature>
<dbReference type="GO" id="GO:0003723">
    <property type="term" value="F:RNA binding"/>
    <property type="evidence" value="ECO:0007669"/>
    <property type="project" value="TreeGrafter"/>
</dbReference>
<dbReference type="GO" id="GO:0005524">
    <property type="term" value="F:ATP binding"/>
    <property type="evidence" value="ECO:0007669"/>
    <property type="project" value="UniProtKB-KW"/>
</dbReference>
<dbReference type="SMART" id="SM00487">
    <property type="entry name" value="DEXDc"/>
    <property type="match status" value="1"/>
</dbReference>
<evidence type="ECO:0000259" key="9">
    <source>
        <dbReference type="PROSITE" id="PS51194"/>
    </source>
</evidence>
<sequence>MIAKTSFNNTSSSDEEKKTENKIIESSNKNITFKRRKINRINKNNATNNSQKNVFKNVDILEKGNIIFKKNKYMKSDNWKKGIRKEVRNSKGVYKNERFASSKLRISKLDEFSSEALEGNDDDRSSYEEINLTKKKESRHNNSNCNSDINSNNSSNDNSYYSSSQEKGSNQFESNCISSRYETYNKSDRRKSSYQKKHDNNKKGKEYYSNNNDRILDEIWYTKEDEFIDSFYNIDKDITYEKEKKMINNFKTRLNSEGKKVNQKNLDNNLWELNKLKQGGVNSTYNKLQLDRINEANNTNEVKKFVLTRHVTPSFIDKLKSSNEEWAAEVGEGTATAAVIKEVETGGNVSKNVVNECNNGSYDRKSNSTSYSIVVKDETCDFVKAAKKGSEFLKYFKNENEKSKARDRYWEIERSKLGELLKLYKNNLNDSTKDGSNTNLDIEEEENSEVFDYKKDKMYGTIFNMESKKKKSTLQDKEDLLRLKESLPIYKSKKELLDAVYNNNIIIIVGETGSGKTTQIVQYLYEEGYHKNGIICCTQPRRVAAVSVAYRVSYEMNVEIGSLVGYTIRFEDNTTKDTKIRYVTDGILLRETLTDKELDKYSVIIMDEAHERSINTDVLLGILKNICLKRNDLKLLVTSATIDSKKFSQFFGNAPIYNIHGRTFKVHLEYLRTPCNDYIECAVQKAIEIHISDNNYDNNFGDILIFMTGQEDINATCYLLSERFYEVYESYKEAKSNKKVTINKIRNIINRKKSSSEMAQKGGDHKVVVEYSGEHDNEDRNADRGEDRSANSGKDSVEERGNDYYNKGINDGMHHIYPFYVFPIYSQLSSEQQSKIFQKYDLRKIIVSTNIAETSLTLDGIKYVIDTGYCKLKVYNQKIGMDVLQVTPISQANANQRSGRAGRTGAGICYRLYTENTFLCDLYPNNIPEIQRSNLSNVVLLLKSLNVQNIFEFDFIDTPSKESIINSLHELWVLGAINNEGNLTDIGKKMILFPLDPPLSKIVIYSEKFACTKETLIIVSMLSSPAIFLEAKESNEAIESKKEKFTVPESDHLTLLNIYLQWRAHNYSYSWCTNNFIQYKSLNKAKEVYSQLSDIIKTVNIKNVSCNNKWECVRKTICSGYFHNAAKLKSFSEYINLRTNVSCHVHPNCSLYNIGYTPDYVIYQEIVFTTKEFMRNVTTVEPEWLCELGPLFFYMKNLY</sequence>
<dbReference type="Pfam" id="PF07717">
    <property type="entry name" value="OB_NTP_bind"/>
    <property type="match status" value="1"/>
</dbReference>
<keyword evidence="2" id="KW-0547">Nucleotide-binding</keyword>
<dbReference type="PROSITE" id="PS00690">
    <property type="entry name" value="DEAH_ATP_HELICASE"/>
    <property type="match status" value="1"/>
</dbReference>
<feature type="region of interest" description="Disordered" evidence="7">
    <location>
        <begin position="1"/>
        <end position="21"/>
    </location>
</feature>
<dbReference type="EC" id="3.6.4.13" evidence="1"/>
<evidence type="ECO:0000256" key="7">
    <source>
        <dbReference type="SAM" id="MobiDB-lite"/>
    </source>
</evidence>
<keyword evidence="4 10" id="KW-0347">Helicase</keyword>
<dbReference type="VEuPathDB" id="PlasmoDB:PmUG01_11021900"/>
<dbReference type="FunFam" id="3.40.50.300:FF:001849">
    <property type="entry name" value="Helicase, putative"/>
    <property type="match status" value="1"/>
</dbReference>
<feature type="domain" description="Helicase ATP-binding" evidence="8">
    <location>
        <begin position="497"/>
        <end position="660"/>
    </location>
</feature>
<dbReference type="PROSITE" id="PS51192">
    <property type="entry name" value="HELICASE_ATP_BIND_1"/>
    <property type="match status" value="1"/>
</dbReference>
<dbReference type="InterPro" id="IPR014001">
    <property type="entry name" value="Helicase_ATP-bd"/>
</dbReference>
<feature type="compositionally biased region" description="Polar residues" evidence="7">
    <location>
        <begin position="1"/>
        <end position="12"/>
    </location>
</feature>
<dbReference type="SMART" id="SM00490">
    <property type="entry name" value="HELICc"/>
    <property type="match status" value="1"/>
</dbReference>
<dbReference type="InterPro" id="IPR007502">
    <property type="entry name" value="Helicase-assoc_dom"/>
</dbReference>
<dbReference type="InterPro" id="IPR011545">
    <property type="entry name" value="DEAD/DEAH_box_helicase_dom"/>
</dbReference>
<dbReference type="Pfam" id="PF00271">
    <property type="entry name" value="Helicase_C"/>
    <property type="match status" value="1"/>
</dbReference>
<feature type="compositionally biased region" description="Basic and acidic residues" evidence="7">
    <location>
        <begin position="183"/>
        <end position="206"/>
    </location>
</feature>
<reference evidence="10" key="2">
    <citation type="submission" date="2016-05" db="EMBL/GenBank/DDBJ databases">
        <authorList>
            <person name="Lavstsen T."/>
            <person name="Jespersen J.S."/>
        </authorList>
    </citation>
    <scope>NUCLEOTIDE SEQUENCE [LARGE SCALE GENOMIC DNA]</scope>
</reference>
<dbReference type="Gene3D" id="1.20.120.1080">
    <property type="match status" value="1"/>
</dbReference>
<organism evidence="10 12">
    <name type="scientific">Plasmodium malariae</name>
    <dbReference type="NCBI Taxonomy" id="5858"/>
    <lineage>
        <taxon>Eukaryota</taxon>
        <taxon>Sar</taxon>
        <taxon>Alveolata</taxon>
        <taxon>Apicomplexa</taxon>
        <taxon>Aconoidasida</taxon>
        <taxon>Haemosporida</taxon>
        <taxon>Plasmodiidae</taxon>
        <taxon>Plasmodium</taxon>
        <taxon>Plasmodium (Plasmodium)</taxon>
    </lineage>
</organism>
<evidence type="ECO:0000313" key="12">
    <source>
        <dbReference type="Proteomes" id="UP000078597"/>
    </source>
</evidence>
<evidence type="ECO:0000256" key="5">
    <source>
        <dbReference type="ARBA" id="ARBA00022840"/>
    </source>
</evidence>
<dbReference type="GeneID" id="39869679"/>
<keyword evidence="13" id="KW-1185">Reference proteome</keyword>
<evidence type="ECO:0000256" key="4">
    <source>
        <dbReference type="ARBA" id="ARBA00022806"/>
    </source>
</evidence>
<dbReference type="PROSITE" id="PS51194">
    <property type="entry name" value="HELICASE_CTER"/>
    <property type="match status" value="1"/>
</dbReference>
<dbReference type="Proteomes" id="UP000078597">
    <property type="component" value="Unassembled WGS sequence"/>
</dbReference>
<dbReference type="CDD" id="cd18791">
    <property type="entry name" value="SF2_C_RHA"/>
    <property type="match status" value="1"/>
</dbReference>
<dbReference type="Proteomes" id="UP000219813">
    <property type="component" value="Chromosome 11"/>
</dbReference>
<dbReference type="EMBL" id="FLQW01000912">
    <property type="protein sequence ID" value="SBS86704.1"/>
    <property type="molecule type" value="Genomic_DNA"/>
</dbReference>
<reference evidence="11 13" key="3">
    <citation type="submission" date="2016-06" db="EMBL/GenBank/DDBJ databases">
        <authorList>
            <consortium name="Pathogen Informatics"/>
        </authorList>
    </citation>
    <scope>NUCLEOTIDE SEQUENCE [LARGE SCALE GENOMIC DNA]</scope>
</reference>
<feature type="compositionally biased region" description="Polar residues" evidence="7">
    <location>
        <begin position="165"/>
        <end position="182"/>
    </location>
</feature>
<dbReference type="Pfam" id="PF00270">
    <property type="entry name" value="DEAD"/>
    <property type="match status" value="1"/>
</dbReference>
<keyword evidence="3 11" id="KW-0378">Hydrolase</keyword>
<evidence type="ECO:0000259" key="8">
    <source>
        <dbReference type="PROSITE" id="PS51192"/>
    </source>
</evidence>
<feature type="region of interest" description="Disordered" evidence="7">
    <location>
        <begin position="133"/>
        <end position="206"/>
    </location>
</feature>
<evidence type="ECO:0000256" key="2">
    <source>
        <dbReference type="ARBA" id="ARBA00022741"/>
    </source>
</evidence>
<evidence type="ECO:0000256" key="1">
    <source>
        <dbReference type="ARBA" id="ARBA00012552"/>
    </source>
</evidence>
<evidence type="ECO:0000313" key="10">
    <source>
        <dbReference type="EMBL" id="SBS86704.1"/>
    </source>
</evidence>
<evidence type="ECO:0000313" key="11">
    <source>
        <dbReference type="EMBL" id="SCO92968.1"/>
    </source>
</evidence>
<dbReference type="FunFam" id="3.40.50.300:FF:001369">
    <property type="entry name" value="Putative pre-mRNA splicing factor"/>
    <property type="match status" value="1"/>
</dbReference>
<feature type="compositionally biased region" description="Basic and acidic residues" evidence="7">
    <location>
        <begin position="774"/>
        <end position="802"/>
    </location>
</feature>
<evidence type="ECO:0000256" key="3">
    <source>
        <dbReference type="ARBA" id="ARBA00022801"/>
    </source>
</evidence>
<dbReference type="InterPro" id="IPR002464">
    <property type="entry name" value="DNA/RNA_helicase_DEAH_CS"/>
</dbReference>
<feature type="domain" description="Helicase C-terminal" evidence="9">
    <location>
        <begin position="744"/>
        <end position="946"/>
    </location>
</feature>
<dbReference type="GO" id="GO:0003724">
    <property type="term" value="F:RNA helicase activity"/>
    <property type="evidence" value="ECO:0007669"/>
    <property type="project" value="UniProtKB-EC"/>
</dbReference>
<dbReference type="RefSeq" id="XP_028862408.1">
    <property type="nucleotide sequence ID" value="XM_029005861.1"/>
</dbReference>
<feature type="region of interest" description="Disordered" evidence="7">
    <location>
        <begin position="774"/>
        <end position="803"/>
    </location>
</feature>
<dbReference type="InterPro" id="IPR011709">
    <property type="entry name" value="DEAD-box_helicase_OB_fold"/>
</dbReference>
<reference evidence="12" key="1">
    <citation type="submission" date="2016-05" db="EMBL/GenBank/DDBJ databases">
        <authorList>
            <person name="Naeem Raeece"/>
        </authorList>
    </citation>
    <scope>NUCLEOTIDE SEQUENCE [LARGE SCALE GENOMIC DNA]</scope>
</reference>
<name>A0A1A8W1E0_PLAMA</name>
<dbReference type="InterPro" id="IPR027417">
    <property type="entry name" value="P-loop_NTPase"/>
</dbReference>
<dbReference type="Gene3D" id="3.40.50.300">
    <property type="entry name" value="P-loop containing nucleotide triphosphate hydrolases"/>
    <property type="match status" value="2"/>
</dbReference>
<evidence type="ECO:0000313" key="13">
    <source>
        <dbReference type="Proteomes" id="UP000219813"/>
    </source>
</evidence>
<dbReference type="InterPro" id="IPR048333">
    <property type="entry name" value="HA2_WH"/>
</dbReference>
<dbReference type="GO" id="GO:0016787">
    <property type="term" value="F:hydrolase activity"/>
    <property type="evidence" value="ECO:0007669"/>
    <property type="project" value="UniProtKB-KW"/>
</dbReference>
<dbReference type="AlphaFoldDB" id="A0A1A8W1E0"/>
<dbReference type="EMBL" id="LT594632">
    <property type="protein sequence ID" value="SCO92968.1"/>
    <property type="molecule type" value="Genomic_DNA"/>
</dbReference>
<dbReference type="SUPFAM" id="SSF52540">
    <property type="entry name" value="P-loop containing nucleoside triphosphate hydrolases"/>
    <property type="match status" value="1"/>
</dbReference>
<evidence type="ECO:0000256" key="6">
    <source>
        <dbReference type="ARBA" id="ARBA00038040"/>
    </source>
</evidence>
<comment type="similarity">
    <text evidence="6">Belongs to the DEAD box helicase family. DEAH subfamily. PRP16 sub-subfamily.</text>
</comment>
<dbReference type="SMART" id="SM00847">
    <property type="entry name" value="HA2"/>
    <property type="match status" value="1"/>
</dbReference>